<dbReference type="STRING" id="1160509.A0A3N4HXY2"/>
<evidence type="ECO:0000256" key="1">
    <source>
        <dbReference type="SAM" id="MobiDB-lite"/>
    </source>
</evidence>
<feature type="compositionally biased region" description="Low complexity" evidence="1">
    <location>
        <begin position="175"/>
        <end position="184"/>
    </location>
</feature>
<dbReference type="AlphaFoldDB" id="A0A3N4HXY2"/>
<feature type="compositionally biased region" description="Pro residues" evidence="1">
    <location>
        <begin position="1"/>
        <end position="10"/>
    </location>
</feature>
<dbReference type="Proteomes" id="UP000275078">
    <property type="component" value="Unassembled WGS sequence"/>
</dbReference>
<organism evidence="2 3">
    <name type="scientific">Ascobolus immersus RN42</name>
    <dbReference type="NCBI Taxonomy" id="1160509"/>
    <lineage>
        <taxon>Eukaryota</taxon>
        <taxon>Fungi</taxon>
        <taxon>Dikarya</taxon>
        <taxon>Ascomycota</taxon>
        <taxon>Pezizomycotina</taxon>
        <taxon>Pezizomycetes</taxon>
        <taxon>Pezizales</taxon>
        <taxon>Ascobolaceae</taxon>
        <taxon>Ascobolus</taxon>
    </lineage>
</organism>
<evidence type="ECO:0000313" key="2">
    <source>
        <dbReference type="EMBL" id="RPA78705.1"/>
    </source>
</evidence>
<keyword evidence="3" id="KW-1185">Reference proteome</keyword>
<protein>
    <submittedName>
        <fullName evidence="2">Uncharacterized protein</fullName>
    </submittedName>
</protein>
<proteinExistence type="predicted"/>
<feature type="compositionally biased region" description="Polar residues" evidence="1">
    <location>
        <begin position="48"/>
        <end position="62"/>
    </location>
</feature>
<reference evidence="2 3" key="1">
    <citation type="journal article" date="2018" name="Nat. Ecol. Evol.">
        <title>Pezizomycetes genomes reveal the molecular basis of ectomycorrhizal truffle lifestyle.</title>
        <authorList>
            <person name="Murat C."/>
            <person name="Payen T."/>
            <person name="Noel B."/>
            <person name="Kuo A."/>
            <person name="Morin E."/>
            <person name="Chen J."/>
            <person name="Kohler A."/>
            <person name="Krizsan K."/>
            <person name="Balestrini R."/>
            <person name="Da Silva C."/>
            <person name="Montanini B."/>
            <person name="Hainaut M."/>
            <person name="Levati E."/>
            <person name="Barry K.W."/>
            <person name="Belfiori B."/>
            <person name="Cichocki N."/>
            <person name="Clum A."/>
            <person name="Dockter R.B."/>
            <person name="Fauchery L."/>
            <person name="Guy J."/>
            <person name="Iotti M."/>
            <person name="Le Tacon F."/>
            <person name="Lindquist E.A."/>
            <person name="Lipzen A."/>
            <person name="Malagnac F."/>
            <person name="Mello A."/>
            <person name="Molinier V."/>
            <person name="Miyauchi S."/>
            <person name="Poulain J."/>
            <person name="Riccioni C."/>
            <person name="Rubini A."/>
            <person name="Sitrit Y."/>
            <person name="Splivallo R."/>
            <person name="Traeger S."/>
            <person name="Wang M."/>
            <person name="Zifcakova L."/>
            <person name="Wipf D."/>
            <person name="Zambonelli A."/>
            <person name="Paolocci F."/>
            <person name="Nowrousian M."/>
            <person name="Ottonello S."/>
            <person name="Baldrian P."/>
            <person name="Spatafora J.W."/>
            <person name="Henrissat B."/>
            <person name="Nagy L.G."/>
            <person name="Aury J.M."/>
            <person name="Wincker P."/>
            <person name="Grigoriev I.V."/>
            <person name="Bonfante P."/>
            <person name="Martin F.M."/>
        </authorList>
    </citation>
    <scope>NUCLEOTIDE SEQUENCE [LARGE SCALE GENOMIC DNA]</scope>
    <source>
        <strain evidence="2 3">RN42</strain>
    </source>
</reference>
<gene>
    <name evidence="2" type="ORF">BJ508DRAFT_153832</name>
</gene>
<name>A0A3N4HXY2_ASCIM</name>
<sequence>MPFDMPPPSGFPSHQLSTSPPRTGSADPYSPSSPSGPIRNRHRHNPYATVQTQPSQAPTSSLARRRRQSAMSMNGDYNGNGQNHGGSSGNALDDMAKVEQALTLLSLHPEAPAPPPSTPHVSEDVNWPPHPSPETLLGNAIRQAVRALCDIRASQALVSTLDQGHPTPQRHDSAHSFASMSSASDDGDHGMGMGGFGGMMGGGSNGLAGQKRALSIEEIMQGYEKGIQGVDEVAQTLQWVQLWLKEERDAWRERLLK</sequence>
<feature type="region of interest" description="Disordered" evidence="1">
    <location>
        <begin position="1"/>
        <end position="91"/>
    </location>
</feature>
<feature type="region of interest" description="Disordered" evidence="1">
    <location>
        <begin position="162"/>
        <end position="197"/>
    </location>
</feature>
<evidence type="ECO:0000313" key="3">
    <source>
        <dbReference type="Proteomes" id="UP000275078"/>
    </source>
</evidence>
<accession>A0A3N4HXY2</accession>
<dbReference type="OrthoDB" id="5400683at2759"/>
<dbReference type="EMBL" id="ML119708">
    <property type="protein sequence ID" value="RPA78705.1"/>
    <property type="molecule type" value="Genomic_DNA"/>
</dbReference>
<feature type="compositionally biased region" description="Polar residues" evidence="1">
    <location>
        <begin position="12"/>
        <end position="22"/>
    </location>
</feature>